<comment type="caution">
    <text evidence="4">The sequence shown here is derived from an EMBL/GenBank/DDBJ whole genome shotgun (WGS) entry which is preliminary data.</text>
</comment>
<feature type="region of interest" description="Disordered" evidence="1">
    <location>
        <begin position="283"/>
        <end position="341"/>
    </location>
</feature>
<feature type="chain" id="PRO_5047049800" evidence="3">
    <location>
        <begin position="19"/>
        <end position="434"/>
    </location>
</feature>
<name>A0ABR3YQ47_9PEZI</name>
<feature type="compositionally biased region" description="Polar residues" evidence="1">
    <location>
        <begin position="283"/>
        <end position="304"/>
    </location>
</feature>
<feature type="region of interest" description="Disordered" evidence="1">
    <location>
        <begin position="365"/>
        <end position="414"/>
    </location>
</feature>
<proteinExistence type="predicted"/>
<organism evidence="4 5">
    <name type="scientific">Ceratocystis pirilliformis</name>
    <dbReference type="NCBI Taxonomy" id="259994"/>
    <lineage>
        <taxon>Eukaryota</taxon>
        <taxon>Fungi</taxon>
        <taxon>Dikarya</taxon>
        <taxon>Ascomycota</taxon>
        <taxon>Pezizomycotina</taxon>
        <taxon>Sordariomycetes</taxon>
        <taxon>Hypocreomycetidae</taxon>
        <taxon>Microascales</taxon>
        <taxon>Ceratocystidaceae</taxon>
        <taxon>Ceratocystis</taxon>
    </lineage>
</organism>
<feature type="compositionally biased region" description="Low complexity" evidence="1">
    <location>
        <begin position="307"/>
        <end position="318"/>
    </location>
</feature>
<protein>
    <submittedName>
        <fullName evidence="4">Uncharacterized protein</fullName>
    </submittedName>
</protein>
<gene>
    <name evidence="4" type="ORF">Cpir12675_005390</name>
</gene>
<feature type="compositionally biased region" description="Low complexity" evidence="1">
    <location>
        <begin position="227"/>
        <end position="240"/>
    </location>
</feature>
<keyword evidence="2" id="KW-0472">Membrane</keyword>
<keyword evidence="3" id="KW-0732">Signal</keyword>
<evidence type="ECO:0000256" key="3">
    <source>
        <dbReference type="SAM" id="SignalP"/>
    </source>
</evidence>
<feature type="transmembrane region" description="Helical" evidence="2">
    <location>
        <begin position="246"/>
        <end position="269"/>
    </location>
</feature>
<feature type="compositionally biased region" description="Pro residues" evidence="1">
    <location>
        <begin position="394"/>
        <end position="408"/>
    </location>
</feature>
<keyword evidence="2" id="KW-0812">Transmembrane</keyword>
<evidence type="ECO:0000313" key="5">
    <source>
        <dbReference type="Proteomes" id="UP001583280"/>
    </source>
</evidence>
<feature type="compositionally biased region" description="Low complexity" evidence="1">
    <location>
        <begin position="365"/>
        <end position="378"/>
    </location>
</feature>
<feature type="signal peptide" evidence="3">
    <location>
        <begin position="1"/>
        <end position="18"/>
    </location>
</feature>
<evidence type="ECO:0000256" key="1">
    <source>
        <dbReference type="SAM" id="MobiDB-lite"/>
    </source>
</evidence>
<reference evidence="4 5" key="1">
    <citation type="journal article" date="2024" name="IMA Fungus">
        <title>IMA Genome - F19 : A genome assembly and annotation guide to empower mycologists, including annotated draft genome sequences of Ceratocystis pirilliformis, Diaporthe australafricana, Fusarium ophioides, Paecilomyces lecythidis, and Sporothrix stenoceras.</title>
        <authorList>
            <person name="Aylward J."/>
            <person name="Wilson A.M."/>
            <person name="Visagie C.M."/>
            <person name="Spraker J."/>
            <person name="Barnes I."/>
            <person name="Buitendag C."/>
            <person name="Ceriani C."/>
            <person name="Del Mar Angel L."/>
            <person name="du Plessis D."/>
            <person name="Fuchs T."/>
            <person name="Gasser K."/>
            <person name="Kramer D."/>
            <person name="Li W."/>
            <person name="Munsamy K."/>
            <person name="Piso A."/>
            <person name="Price J.L."/>
            <person name="Sonnekus B."/>
            <person name="Thomas C."/>
            <person name="van der Nest A."/>
            <person name="van Dijk A."/>
            <person name="van Heerden A."/>
            <person name="van Vuuren N."/>
            <person name="Yilmaz N."/>
            <person name="Duong T.A."/>
            <person name="van der Merwe N.A."/>
            <person name="Wingfield M.J."/>
            <person name="Wingfield B.D."/>
        </authorList>
    </citation>
    <scope>NUCLEOTIDE SEQUENCE [LARGE SCALE GENOMIC DNA]</scope>
    <source>
        <strain evidence="4 5">CMW 12675</strain>
    </source>
</reference>
<sequence length="434" mass="43789">MKPHIVSILALGASSVSAGLISSLIKQADSSSWQPARKTSLPSEAEAGSGIGSQKLELGFIDQSPKPTAGPQVQLVGDNLFKRVDGYTMATNTCGFEDLSNLPITCLGAGAQCSNSGDYRGCCGNSQCKDLKTACVDFATNAVMGSCNSLTDSHTVCCDTDAVRSVFVCNTDSGSAKLYDYPPSLSLSGSDASATGDSDDGDSSSVQVFTTLDSSGATVTVTRDRPSASSSSSSSSDSGSNTPTGAIIGGAVGGSIVLIGALAFGVFFLRRNRQKASTAVVAQNLPPQNQQPHYPSQPLGSTAFITGAGAAGSLSPHSSSPPPPNGYGQPASPGSMTYASTTTSNVPQGYAYPPGYVPPGQGPYATAAAAPAASSHSSPVGISSEINHNAPHHTPSPPSVSGVPPPALPARAPAAVELETHHILGSNENRAELN</sequence>
<keyword evidence="5" id="KW-1185">Reference proteome</keyword>
<accession>A0ABR3YQ47</accession>
<evidence type="ECO:0000313" key="4">
    <source>
        <dbReference type="EMBL" id="KAL1890466.1"/>
    </source>
</evidence>
<evidence type="ECO:0000256" key="2">
    <source>
        <dbReference type="SAM" id="Phobius"/>
    </source>
</evidence>
<dbReference type="EMBL" id="JAWDJO010000183">
    <property type="protein sequence ID" value="KAL1890466.1"/>
    <property type="molecule type" value="Genomic_DNA"/>
</dbReference>
<keyword evidence="2" id="KW-1133">Transmembrane helix</keyword>
<dbReference type="Proteomes" id="UP001583280">
    <property type="component" value="Unassembled WGS sequence"/>
</dbReference>
<feature type="region of interest" description="Disordered" evidence="1">
    <location>
        <begin position="219"/>
        <end position="241"/>
    </location>
</feature>